<gene>
    <name evidence="2" type="ORF">A306_00000490</name>
</gene>
<dbReference type="EMBL" id="AKCR02009927">
    <property type="protein sequence ID" value="PKK16410.1"/>
    <property type="molecule type" value="Genomic_DNA"/>
</dbReference>
<proteinExistence type="predicted"/>
<dbReference type="InParanoid" id="A0A2I0LG14"/>
<evidence type="ECO:0000313" key="3">
    <source>
        <dbReference type="Proteomes" id="UP000053872"/>
    </source>
</evidence>
<feature type="compositionally biased region" description="Polar residues" evidence="1">
    <location>
        <begin position="1"/>
        <end position="14"/>
    </location>
</feature>
<organism evidence="2 3">
    <name type="scientific">Columba livia</name>
    <name type="common">Rock dove</name>
    <dbReference type="NCBI Taxonomy" id="8932"/>
    <lineage>
        <taxon>Eukaryota</taxon>
        <taxon>Metazoa</taxon>
        <taxon>Chordata</taxon>
        <taxon>Craniata</taxon>
        <taxon>Vertebrata</taxon>
        <taxon>Euteleostomi</taxon>
        <taxon>Archelosauria</taxon>
        <taxon>Archosauria</taxon>
        <taxon>Dinosauria</taxon>
        <taxon>Saurischia</taxon>
        <taxon>Theropoda</taxon>
        <taxon>Coelurosauria</taxon>
        <taxon>Aves</taxon>
        <taxon>Neognathae</taxon>
        <taxon>Neoaves</taxon>
        <taxon>Columbimorphae</taxon>
        <taxon>Columbiformes</taxon>
        <taxon>Columbidae</taxon>
        <taxon>Columba</taxon>
    </lineage>
</organism>
<feature type="region of interest" description="Disordered" evidence="1">
    <location>
        <begin position="1"/>
        <end position="72"/>
    </location>
</feature>
<comment type="caution">
    <text evidence="2">The sequence shown here is derived from an EMBL/GenBank/DDBJ whole genome shotgun (WGS) entry which is preliminary data.</text>
</comment>
<feature type="compositionally biased region" description="Low complexity" evidence="1">
    <location>
        <begin position="18"/>
        <end position="30"/>
    </location>
</feature>
<dbReference type="Proteomes" id="UP000053872">
    <property type="component" value="Unassembled WGS sequence"/>
</dbReference>
<keyword evidence="3" id="KW-1185">Reference proteome</keyword>
<sequence length="98" mass="9949">PPQSVPTSPGSSKATRMAPAASTSPTTAPSCGRGGWTTRCGAGTCARGGSCSSTTSAPRSSPWGTAPRESGWPWAWRAATWRSCTSPNPTSTSCTSTR</sequence>
<dbReference type="AlphaFoldDB" id="A0A2I0LG14"/>
<protein>
    <submittedName>
        <fullName evidence="2">Uncharacterized protein</fullName>
    </submittedName>
</protein>
<feature type="compositionally biased region" description="Low complexity" evidence="1">
    <location>
        <begin position="50"/>
        <end position="62"/>
    </location>
</feature>
<reference evidence="2 3" key="1">
    <citation type="journal article" date="2013" name="Science">
        <title>Genomic diversity and evolution of the head crest in the rock pigeon.</title>
        <authorList>
            <person name="Shapiro M.D."/>
            <person name="Kronenberg Z."/>
            <person name="Li C."/>
            <person name="Domyan E.T."/>
            <person name="Pan H."/>
            <person name="Campbell M."/>
            <person name="Tan H."/>
            <person name="Huff C.D."/>
            <person name="Hu H."/>
            <person name="Vickrey A.I."/>
            <person name="Nielsen S.C."/>
            <person name="Stringham S.A."/>
            <person name="Hu H."/>
            <person name="Willerslev E."/>
            <person name="Gilbert M.T."/>
            <person name="Yandell M."/>
            <person name="Zhang G."/>
            <person name="Wang J."/>
        </authorList>
    </citation>
    <scope>NUCLEOTIDE SEQUENCE [LARGE SCALE GENOMIC DNA]</scope>
    <source>
        <tissue evidence="2">Blood</tissue>
    </source>
</reference>
<name>A0A2I0LG14_COLLI</name>
<evidence type="ECO:0000313" key="2">
    <source>
        <dbReference type="EMBL" id="PKK16410.1"/>
    </source>
</evidence>
<accession>A0A2I0LG14</accession>
<feature type="non-terminal residue" evidence="2">
    <location>
        <position position="98"/>
    </location>
</feature>
<evidence type="ECO:0000256" key="1">
    <source>
        <dbReference type="SAM" id="MobiDB-lite"/>
    </source>
</evidence>
<feature type="non-terminal residue" evidence="2">
    <location>
        <position position="1"/>
    </location>
</feature>